<feature type="domain" description="Heterokaryon incompatibility" evidence="1">
    <location>
        <begin position="1"/>
        <end position="74"/>
    </location>
</feature>
<organism evidence="2 3">
    <name type="scientific">Apiospora phragmitis</name>
    <dbReference type="NCBI Taxonomy" id="2905665"/>
    <lineage>
        <taxon>Eukaryota</taxon>
        <taxon>Fungi</taxon>
        <taxon>Dikarya</taxon>
        <taxon>Ascomycota</taxon>
        <taxon>Pezizomycotina</taxon>
        <taxon>Sordariomycetes</taxon>
        <taxon>Xylariomycetidae</taxon>
        <taxon>Amphisphaeriales</taxon>
        <taxon>Apiosporaceae</taxon>
        <taxon>Apiospora</taxon>
    </lineage>
</organism>
<name>A0ABR1T8W4_9PEZI</name>
<evidence type="ECO:0000259" key="1">
    <source>
        <dbReference type="Pfam" id="PF06985"/>
    </source>
</evidence>
<dbReference type="PANTHER" id="PTHR24148">
    <property type="entry name" value="ANKYRIN REPEAT DOMAIN-CONTAINING PROTEIN 39 HOMOLOG-RELATED"/>
    <property type="match status" value="1"/>
</dbReference>
<comment type="caution">
    <text evidence="2">The sequence shown here is derived from an EMBL/GenBank/DDBJ whole genome shotgun (WGS) entry which is preliminary data.</text>
</comment>
<dbReference type="InterPro" id="IPR052895">
    <property type="entry name" value="HetReg/Transcr_Mod"/>
</dbReference>
<protein>
    <submittedName>
        <fullName evidence="2">Heterokaryon incompatibility protein</fullName>
    </submittedName>
</protein>
<dbReference type="GeneID" id="92098007"/>
<evidence type="ECO:0000313" key="3">
    <source>
        <dbReference type="Proteomes" id="UP001480595"/>
    </source>
</evidence>
<reference evidence="2 3" key="1">
    <citation type="submission" date="2023-01" db="EMBL/GenBank/DDBJ databases">
        <title>Analysis of 21 Apiospora genomes using comparative genomics revels a genus with tremendous synthesis potential of carbohydrate active enzymes and secondary metabolites.</title>
        <authorList>
            <person name="Sorensen T."/>
        </authorList>
    </citation>
    <scope>NUCLEOTIDE SEQUENCE [LARGE SCALE GENOMIC DNA]</scope>
    <source>
        <strain evidence="2 3">CBS 135458</strain>
    </source>
</reference>
<evidence type="ECO:0000313" key="2">
    <source>
        <dbReference type="EMBL" id="KAK8043052.1"/>
    </source>
</evidence>
<dbReference type="RefSeq" id="XP_066709905.1">
    <property type="nucleotide sequence ID" value="XM_066864944.1"/>
</dbReference>
<dbReference type="Proteomes" id="UP001480595">
    <property type="component" value="Unassembled WGS sequence"/>
</dbReference>
<dbReference type="PANTHER" id="PTHR24148:SF64">
    <property type="entry name" value="HETEROKARYON INCOMPATIBILITY DOMAIN-CONTAINING PROTEIN"/>
    <property type="match status" value="1"/>
</dbReference>
<keyword evidence="3" id="KW-1185">Reference proteome</keyword>
<accession>A0ABR1T8W4</accession>
<gene>
    <name evidence="2" type="ORF">PG994_013535</name>
</gene>
<sequence>MRSIYSGAQTVRIFIGEAEDGDNMACAMDLLSSLDTGNSRSCFVERAKLDQDGSHGLINLLRRPYWQRMWMFQEIVLSRSAVVHCGPYKISWENLKELDKISGDPTIWFEAQLFALIGVCKGIPTHADYSRPIRDIYTDFPRRLLEIKDDISPLLTAGRWNLENGPQLNLPSRVSDYRGTHGVDIRYMAASHIRDFNASLNTRPSIAFPSESELDSPNEQPEEIMGQQYMLATRGLLTDTVSTITTPKKVQDSPQSLLRLTEPKEFGLALPAKKTMLKSYSAP</sequence>
<proteinExistence type="predicted"/>
<dbReference type="EMBL" id="JAQQWL010000013">
    <property type="protein sequence ID" value="KAK8043052.1"/>
    <property type="molecule type" value="Genomic_DNA"/>
</dbReference>
<dbReference type="Pfam" id="PF06985">
    <property type="entry name" value="HET"/>
    <property type="match status" value="1"/>
</dbReference>
<dbReference type="InterPro" id="IPR010730">
    <property type="entry name" value="HET"/>
</dbReference>